<evidence type="ECO:0000313" key="4">
    <source>
        <dbReference type="Proteomes" id="UP000588158"/>
    </source>
</evidence>
<protein>
    <submittedName>
        <fullName evidence="3">Uncharacterized protein</fullName>
    </submittedName>
</protein>
<evidence type="ECO:0000313" key="3">
    <source>
        <dbReference type="EMBL" id="MBB5830599.1"/>
    </source>
</evidence>
<feature type="transmembrane region" description="Helical" evidence="2">
    <location>
        <begin position="379"/>
        <end position="405"/>
    </location>
</feature>
<feature type="compositionally biased region" description="Acidic residues" evidence="1">
    <location>
        <begin position="477"/>
        <end position="496"/>
    </location>
</feature>
<dbReference type="Proteomes" id="UP000588158">
    <property type="component" value="Unassembled WGS sequence"/>
</dbReference>
<accession>A0A841A618</accession>
<feature type="compositionally biased region" description="Basic and acidic residues" evidence="1">
    <location>
        <begin position="419"/>
        <end position="438"/>
    </location>
</feature>
<feature type="transmembrane region" description="Helical" evidence="2">
    <location>
        <begin position="12"/>
        <end position="36"/>
    </location>
</feature>
<feature type="transmembrane region" description="Helical" evidence="2">
    <location>
        <begin position="80"/>
        <end position="100"/>
    </location>
</feature>
<gene>
    <name evidence="3" type="ORF">HNR70_000412</name>
</gene>
<feature type="transmembrane region" description="Helical" evidence="2">
    <location>
        <begin position="203"/>
        <end position="224"/>
    </location>
</feature>
<feature type="transmembrane region" description="Helical" evidence="2">
    <location>
        <begin position="155"/>
        <end position="175"/>
    </location>
</feature>
<dbReference type="InterPro" id="IPR045931">
    <property type="entry name" value="DUF6350"/>
</dbReference>
<dbReference type="AlphaFoldDB" id="A0A841A618"/>
<reference evidence="3 4" key="1">
    <citation type="submission" date="2020-08" db="EMBL/GenBank/DDBJ databases">
        <title>Sequencing the genomes of 1000 actinobacteria strains.</title>
        <authorList>
            <person name="Klenk H.-P."/>
        </authorList>
    </citation>
    <scope>NUCLEOTIDE SEQUENCE [LARGE SCALE GENOMIC DNA]</scope>
    <source>
        <strain evidence="3 4">DSM 28796</strain>
    </source>
</reference>
<dbReference type="Pfam" id="PF19877">
    <property type="entry name" value="DUF6350"/>
    <property type="match status" value="1"/>
</dbReference>
<keyword evidence="2" id="KW-0472">Membrane</keyword>
<dbReference type="EMBL" id="JACHLZ010000001">
    <property type="protein sequence ID" value="MBB5830599.1"/>
    <property type="molecule type" value="Genomic_DNA"/>
</dbReference>
<evidence type="ECO:0000256" key="2">
    <source>
        <dbReference type="SAM" id="Phobius"/>
    </source>
</evidence>
<dbReference type="RefSeq" id="WP_184324196.1">
    <property type="nucleotide sequence ID" value="NZ_JACHLZ010000001.1"/>
</dbReference>
<keyword evidence="2" id="KW-1133">Transmembrane helix</keyword>
<proteinExistence type="predicted"/>
<feature type="transmembrane region" description="Helical" evidence="2">
    <location>
        <begin position="338"/>
        <end position="359"/>
    </location>
</feature>
<feature type="transmembrane region" description="Helical" evidence="2">
    <location>
        <begin position="121"/>
        <end position="143"/>
    </location>
</feature>
<keyword evidence="2" id="KW-0812">Transmembrane</keyword>
<feature type="transmembrane region" description="Helical" evidence="2">
    <location>
        <begin position="303"/>
        <end position="326"/>
    </location>
</feature>
<name>A0A841A618_9MICO</name>
<keyword evidence="4" id="KW-1185">Reference proteome</keyword>
<feature type="region of interest" description="Disordered" evidence="1">
    <location>
        <begin position="419"/>
        <end position="557"/>
    </location>
</feature>
<feature type="transmembrane region" description="Helical" evidence="2">
    <location>
        <begin position="48"/>
        <end position="74"/>
    </location>
</feature>
<evidence type="ECO:0000256" key="1">
    <source>
        <dbReference type="SAM" id="MobiDB-lite"/>
    </source>
</evidence>
<sequence>MSNDVDSIATPLARGVLAALGTLGVALAVVVVPALAAQVAGTASTATALDAILIALNLLVLGHGGGIVLSTGVIDGAVTLTPLGLQLLLVVMSALAMRRAGRRLHLVREDGALRVGALRDAGAALGAYGAMYPIGVAVLAAIGRSNDASPVVTSAVVSGAMVAVLGGLLGILWSLRREPTADVPGVRVLELLPAPYGDIARSALIAVLGLAGAGMALLVVMLALTLPAQSALFDQLDPGVVGGIVLTLLHLALLPLLAVWAMVVLLGGTVGVGTSTGISLDGSATGVLPALPILGALPQPGEFSPWAWLLILVPAVAVGVGAYALMRDVADLDLRDRLTAWIGYPVTVVVAVLLLAGLATGGIGEGRLVHLGPQMGTLLLPLLSVVVGATALVAGVFATGLIPWVQGAVAGLRERVEAAERTERSGDAGERTGAKEELSASAASASADEEPADEVLSADHDEDATVLEGTVVGGPEWSEEIAADEDDAGDEDDAVVEEPVAPAVERDPEDADVWTIAEDPAAAPSAGEPLVEDVEDSAVRDDDHEVDEDSVSRPEGR</sequence>
<organism evidence="3 4">
    <name type="scientific">Brachybacterium aquaticum</name>
    <dbReference type="NCBI Taxonomy" id="1432564"/>
    <lineage>
        <taxon>Bacteria</taxon>
        <taxon>Bacillati</taxon>
        <taxon>Actinomycetota</taxon>
        <taxon>Actinomycetes</taxon>
        <taxon>Micrococcales</taxon>
        <taxon>Dermabacteraceae</taxon>
        <taxon>Brachybacterium</taxon>
    </lineage>
</organism>
<feature type="transmembrane region" description="Helical" evidence="2">
    <location>
        <begin position="244"/>
        <end position="266"/>
    </location>
</feature>
<comment type="caution">
    <text evidence="3">The sequence shown here is derived from an EMBL/GenBank/DDBJ whole genome shotgun (WGS) entry which is preliminary data.</text>
</comment>